<evidence type="ECO:0000259" key="4">
    <source>
        <dbReference type="Pfam" id="PF00394"/>
    </source>
</evidence>
<evidence type="ECO:0000313" key="7">
    <source>
        <dbReference type="EMBL" id="KAH7567125.1"/>
    </source>
</evidence>
<dbReference type="Pfam" id="PF00394">
    <property type="entry name" value="Cu-oxidase"/>
    <property type="match status" value="1"/>
</dbReference>
<dbReference type="Proteomes" id="UP000827721">
    <property type="component" value="Unassembled WGS sequence"/>
</dbReference>
<comment type="similarity">
    <text evidence="1">Belongs to the multicopper oxidase family.</text>
</comment>
<dbReference type="SUPFAM" id="SSF49503">
    <property type="entry name" value="Cupredoxins"/>
    <property type="match status" value="3"/>
</dbReference>
<dbReference type="Pfam" id="PF07732">
    <property type="entry name" value="Cu-oxidase_3"/>
    <property type="match status" value="1"/>
</dbReference>
<proteinExistence type="inferred from homology"/>
<keyword evidence="8" id="KW-1185">Reference proteome</keyword>
<dbReference type="InterPro" id="IPR045087">
    <property type="entry name" value="Cu-oxidase_fam"/>
</dbReference>
<evidence type="ECO:0000259" key="6">
    <source>
        <dbReference type="Pfam" id="PF07732"/>
    </source>
</evidence>
<evidence type="ECO:0000256" key="1">
    <source>
        <dbReference type="ARBA" id="ARBA00010609"/>
    </source>
</evidence>
<organism evidence="7 8">
    <name type="scientific">Xanthoceras sorbifolium</name>
    <dbReference type="NCBI Taxonomy" id="99658"/>
    <lineage>
        <taxon>Eukaryota</taxon>
        <taxon>Viridiplantae</taxon>
        <taxon>Streptophyta</taxon>
        <taxon>Embryophyta</taxon>
        <taxon>Tracheophyta</taxon>
        <taxon>Spermatophyta</taxon>
        <taxon>Magnoliopsida</taxon>
        <taxon>eudicotyledons</taxon>
        <taxon>Gunneridae</taxon>
        <taxon>Pentapetalae</taxon>
        <taxon>rosids</taxon>
        <taxon>malvids</taxon>
        <taxon>Sapindales</taxon>
        <taxon>Sapindaceae</taxon>
        <taxon>Xanthoceroideae</taxon>
        <taxon>Xanthoceras</taxon>
    </lineage>
</organism>
<evidence type="ECO:0000313" key="8">
    <source>
        <dbReference type="Proteomes" id="UP000827721"/>
    </source>
</evidence>
<dbReference type="InterPro" id="IPR011706">
    <property type="entry name" value="Cu-oxidase_C"/>
</dbReference>
<keyword evidence="3" id="KW-1133">Transmembrane helix</keyword>
<name>A0ABQ8HRX4_9ROSI</name>
<keyword evidence="3" id="KW-0812">Transmembrane</keyword>
<dbReference type="InterPro" id="IPR001117">
    <property type="entry name" value="Cu-oxidase_2nd"/>
</dbReference>
<dbReference type="InterPro" id="IPR011707">
    <property type="entry name" value="Cu-oxidase-like_N"/>
</dbReference>
<evidence type="ECO:0000259" key="5">
    <source>
        <dbReference type="Pfam" id="PF07731"/>
    </source>
</evidence>
<reference evidence="7 8" key="1">
    <citation type="submission" date="2021-02" db="EMBL/GenBank/DDBJ databases">
        <title>Plant Genome Project.</title>
        <authorList>
            <person name="Zhang R.-G."/>
        </authorList>
    </citation>
    <scope>NUCLEOTIDE SEQUENCE [LARGE SCALE GENOMIC DNA]</scope>
    <source>
        <tissue evidence="7">Leaves</tissue>
    </source>
</reference>
<dbReference type="EMBL" id="JAFEMO010000007">
    <property type="protein sequence ID" value="KAH7567125.1"/>
    <property type="molecule type" value="Genomic_DNA"/>
</dbReference>
<feature type="transmembrane region" description="Helical" evidence="3">
    <location>
        <begin position="6"/>
        <end position="24"/>
    </location>
</feature>
<feature type="domain" description="Plastocyanin-like" evidence="6">
    <location>
        <begin position="64"/>
        <end position="166"/>
    </location>
</feature>
<evidence type="ECO:0000256" key="2">
    <source>
        <dbReference type="ARBA" id="ARBA00023180"/>
    </source>
</evidence>
<evidence type="ECO:0000256" key="3">
    <source>
        <dbReference type="SAM" id="Phobius"/>
    </source>
</evidence>
<comment type="caution">
    <text evidence="7">The sequence shown here is derived from an EMBL/GenBank/DDBJ whole genome shotgun (WGS) entry which is preliminary data.</text>
</comment>
<sequence>MTHVTITSTLVLFISIFTIAAVLVDSESPHLFFDWTVTYSRRAPLGVDKQACIFILINFIASINSVIVINDQFPGPVLNATTNDVVDINIHNNLTDPFLITWNGVQLRRNSWQDGVQETNCPILPGQNWTYSFQIKDQIGSFFYFPSLLLHKAAGGYGAIRVHNRDNVPVPFAQPYQEFDILIGDWYNVDHRDMRVSLDEGNSLPMPDGVLINGVGPNQAIFDFESGAIYRLRISNVGLKTSLNFRIEDHLMLLVETEGSYTIQQHYSSLDIHVGQSYSVLVTAKDQTNGLSYYMVASSRFTAFELFGIGVVRYPDSEVDPFGPFPAGPPRYDYKFSLDQARSIRWNLSTGAARPNPQGSYHYGSINISHTLVLENSFMYEGSRLRYTINGVSFVHPDTPLKLADYFQLDDEFMSVIFPDSPVDSLPTLGTSVIDANYHDFVHIVFVNPLQHVQTWHIDGYNFFIVGMGWGSWDESKMATYNMVDAVSRSTVQVYPSSWTAILTKLDNQGMWNLRSQNAENWYLGQELYIRVKGVGQEDPSTIPARDEAPIPVNIIKCGRATSL</sequence>
<dbReference type="Pfam" id="PF07731">
    <property type="entry name" value="Cu-oxidase_2"/>
    <property type="match status" value="1"/>
</dbReference>
<dbReference type="InterPro" id="IPR008972">
    <property type="entry name" value="Cupredoxin"/>
</dbReference>
<accession>A0ABQ8HRX4</accession>
<dbReference type="Gene3D" id="2.60.40.420">
    <property type="entry name" value="Cupredoxins - blue copper proteins"/>
    <property type="match status" value="3"/>
</dbReference>
<dbReference type="PANTHER" id="PTHR11709:SF296">
    <property type="entry name" value="MULTI-COPPER OXIDASE TYPE I FAMILY PROTEIN"/>
    <property type="match status" value="1"/>
</dbReference>
<keyword evidence="2" id="KW-0325">Glycoprotein</keyword>
<gene>
    <name evidence="7" type="ORF">JRO89_XS07G0021000</name>
</gene>
<protein>
    <submittedName>
        <fullName evidence="7">Uncharacterized protein</fullName>
    </submittedName>
</protein>
<feature type="domain" description="Plastocyanin-like" evidence="5">
    <location>
        <begin position="398"/>
        <end position="532"/>
    </location>
</feature>
<dbReference type="PANTHER" id="PTHR11709">
    <property type="entry name" value="MULTI-COPPER OXIDASE"/>
    <property type="match status" value="1"/>
</dbReference>
<keyword evidence="3" id="KW-0472">Membrane</keyword>
<feature type="domain" description="Plastocyanin-like" evidence="4">
    <location>
        <begin position="181"/>
        <end position="303"/>
    </location>
</feature>